<dbReference type="KEGG" id="dsh:Dshi_3894"/>
<dbReference type="SUPFAM" id="SSF46626">
    <property type="entry name" value="Cytochrome c"/>
    <property type="match status" value="2"/>
</dbReference>
<evidence type="ECO:0000256" key="2">
    <source>
        <dbReference type="ARBA" id="ARBA00022617"/>
    </source>
</evidence>
<evidence type="ECO:0000256" key="3">
    <source>
        <dbReference type="ARBA" id="ARBA00022723"/>
    </source>
</evidence>
<keyword evidence="5 6" id="KW-0408">Iron</keyword>
<protein>
    <submittedName>
        <fullName evidence="8">Cytochrome c</fullName>
    </submittedName>
</protein>
<dbReference type="InterPro" id="IPR009056">
    <property type="entry name" value="Cyt_c-like_dom"/>
</dbReference>
<geneLocation type="plasmid" evidence="8 9">
    <name>pDSHI02</name>
</geneLocation>
<accession>A8LTQ5</accession>
<dbReference type="HOGENOM" id="CLU_1025765_0_0_5"/>
<proteinExistence type="predicted"/>
<dbReference type="Gene3D" id="1.10.760.10">
    <property type="entry name" value="Cytochrome c-like domain"/>
    <property type="match status" value="2"/>
</dbReference>
<keyword evidence="2 6" id="KW-0349">Heme</keyword>
<keyword evidence="3 6" id="KW-0479">Metal-binding</keyword>
<dbReference type="PROSITE" id="PS51007">
    <property type="entry name" value="CYTC"/>
    <property type="match status" value="2"/>
</dbReference>
<evidence type="ECO:0000259" key="7">
    <source>
        <dbReference type="PROSITE" id="PS51007"/>
    </source>
</evidence>
<feature type="domain" description="Cytochrome c" evidence="7">
    <location>
        <begin position="169"/>
        <end position="252"/>
    </location>
</feature>
<dbReference type="PANTHER" id="PTHR33751:SF9">
    <property type="entry name" value="CYTOCHROME C4"/>
    <property type="match status" value="1"/>
</dbReference>
<evidence type="ECO:0000256" key="4">
    <source>
        <dbReference type="ARBA" id="ARBA00022982"/>
    </source>
</evidence>
<keyword evidence="1" id="KW-0813">Transport</keyword>
<dbReference type="Pfam" id="PF00034">
    <property type="entry name" value="Cytochrom_C"/>
    <property type="match status" value="2"/>
</dbReference>
<dbReference type="RefSeq" id="WP_012187280.1">
    <property type="nucleotide sequence ID" value="NC_009956.1"/>
</dbReference>
<keyword evidence="9" id="KW-1185">Reference proteome</keyword>
<gene>
    <name evidence="8" type="ordered locus">Dshi_3894</name>
</gene>
<name>A8LTQ5_DINSH</name>
<dbReference type="InterPro" id="IPR036909">
    <property type="entry name" value="Cyt_c-like_dom_sf"/>
</dbReference>
<evidence type="ECO:0000256" key="1">
    <source>
        <dbReference type="ARBA" id="ARBA00022448"/>
    </source>
</evidence>
<keyword evidence="4" id="KW-0249">Electron transport</keyword>
<dbReference type="InterPro" id="IPR050597">
    <property type="entry name" value="Cytochrome_c_Oxidase_Subunit"/>
</dbReference>
<dbReference type="PANTHER" id="PTHR33751">
    <property type="entry name" value="CBB3-TYPE CYTOCHROME C OXIDASE SUBUNIT FIXP"/>
    <property type="match status" value="1"/>
</dbReference>
<evidence type="ECO:0000313" key="9">
    <source>
        <dbReference type="Proteomes" id="UP000006833"/>
    </source>
</evidence>
<dbReference type="GO" id="GO:0009055">
    <property type="term" value="F:electron transfer activity"/>
    <property type="evidence" value="ECO:0007669"/>
    <property type="project" value="InterPro"/>
</dbReference>
<evidence type="ECO:0000313" key="8">
    <source>
        <dbReference type="EMBL" id="ABV95622.1"/>
    </source>
</evidence>
<dbReference type="GO" id="GO:0020037">
    <property type="term" value="F:heme binding"/>
    <property type="evidence" value="ECO:0007669"/>
    <property type="project" value="InterPro"/>
</dbReference>
<dbReference type="OrthoDB" id="9773456at2"/>
<dbReference type="AlphaFoldDB" id="A8LTQ5"/>
<dbReference type="GO" id="GO:0046872">
    <property type="term" value="F:metal ion binding"/>
    <property type="evidence" value="ECO:0007669"/>
    <property type="project" value="UniProtKB-KW"/>
</dbReference>
<keyword evidence="8" id="KW-0614">Plasmid</keyword>
<evidence type="ECO:0000256" key="5">
    <source>
        <dbReference type="ARBA" id="ARBA00023004"/>
    </source>
</evidence>
<dbReference type="EMBL" id="CP000832">
    <property type="protein sequence ID" value="ABV95622.1"/>
    <property type="molecule type" value="Genomic_DNA"/>
</dbReference>
<feature type="domain" description="Cytochrome c" evidence="7">
    <location>
        <begin position="60"/>
        <end position="149"/>
    </location>
</feature>
<organism evidence="8 9">
    <name type="scientific">Dinoroseobacter shibae (strain DSM 16493 / NCIMB 14021 / DFL 12)</name>
    <dbReference type="NCBI Taxonomy" id="398580"/>
    <lineage>
        <taxon>Bacteria</taxon>
        <taxon>Pseudomonadati</taxon>
        <taxon>Pseudomonadota</taxon>
        <taxon>Alphaproteobacteria</taxon>
        <taxon>Rhodobacterales</taxon>
        <taxon>Roseobacteraceae</taxon>
        <taxon>Dinoroseobacter</taxon>
    </lineage>
</organism>
<reference evidence="9" key="1">
    <citation type="journal article" date="2010" name="ISME J.">
        <title>The complete genome sequence of the algal symbiont Dinoroseobacter shibae: a hitchhiker's guide to life in the sea.</title>
        <authorList>
            <person name="Wagner-Dobler I."/>
            <person name="Ballhausen B."/>
            <person name="Berger M."/>
            <person name="Brinkhoff T."/>
            <person name="Buchholz I."/>
            <person name="Bunk B."/>
            <person name="Cypionka H."/>
            <person name="Daniel R."/>
            <person name="Drepper T."/>
            <person name="Gerdts G."/>
            <person name="Hahnke S."/>
            <person name="Han C."/>
            <person name="Jahn D."/>
            <person name="Kalhoefer D."/>
            <person name="Kiss H."/>
            <person name="Klenk H.P."/>
            <person name="Kyrpides N."/>
            <person name="Liebl W."/>
            <person name="Liesegang H."/>
            <person name="Meincke L."/>
            <person name="Pati A."/>
            <person name="Petersen J."/>
            <person name="Piekarski T."/>
            <person name="Pommerenke C."/>
            <person name="Pradella S."/>
            <person name="Pukall R."/>
            <person name="Rabus R."/>
            <person name="Stackebrandt E."/>
            <person name="Thole S."/>
            <person name="Thompson L."/>
            <person name="Tielen P."/>
            <person name="Tomasch J."/>
            <person name="von Jan M."/>
            <person name="Wanphrut N."/>
            <person name="Wichels A."/>
            <person name="Zech H."/>
            <person name="Simon M."/>
        </authorList>
    </citation>
    <scope>NUCLEOTIDE SEQUENCE [LARGE SCALE GENOMIC DNA]</scope>
    <source>
        <strain evidence="9">DSM 16493 / NCIMB 14021 / DFL 12</strain>
        <plasmid evidence="9">Plasmid pDSHI02</plasmid>
    </source>
</reference>
<evidence type="ECO:0000256" key="6">
    <source>
        <dbReference type="PROSITE-ProRule" id="PRU00433"/>
    </source>
</evidence>
<sequence length="271" mass="28808">MPRLNSPFVITTAFAVVGIGVFALNAQDYETDPGIKALEARLEDDRVLFNVEVQREVTDDLLELGRLVAMGGAEAGGSGMACIACHGAEGMGDGSGAFPRIAGQSGWYLYKQLIDYASGARPNKVMSGVAQRLTEREMEAVSAHYAAIDAPFRPVIGDIEPELLQWGGQLGAVGSAERGIPACVNCHGPSGMGNPPSVPYLAGQYANYMTHQLELWAEGVRDNDAMNVMSSIAEKMSSEDMRAVSEYYARVRPAGAGAEVAVNVDMTVDTE</sequence>
<dbReference type="Proteomes" id="UP000006833">
    <property type="component" value="Plasmid pDSHI02"/>
</dbReference>